<reference evidence="2 3" key="1">
    <citation type="journal article" date="2022" name="G3 (Bethesda)">
        <title>Whole-genome sequence and methylome profiling of the almond [Prunus dulcis (Mill.) D.A. Webb] cultivar 'Nonpareil'.</title>
        <authorList>
            <person name="D'Amico-Willman K.M."/>
            <person name="Ouma W.Z."/>
            <person name="Meulia T."/>
            <person name="Sideli G.M."/>
            <person name="Gradziel T.M."/>
            <person name="Fresnedo-Ramirez J."/>
        </authorList>
    </citation>
    <scope>NUCLEOTIDE SEQUENCE [LARGE SCALE GENOMIC DNA]</scope>
    <source>
        <strain evidence="2">Clone GOH B32 T37-40</strain>
    </source>
</reference>
<name>A0AAD4ZCE7_PRUDU</name>
<evidence type="ECO:0008006" key="4">
    <source>
        <dbReference type="Google" id="ProtNLM"/>
    </source>
</evidence>
<sequence>MDIVSTSEHTKSTPPSSQIVTIHSDNTPFPTGIILTETNYALWSQVMEMRIATSEKLGYLTDDAPQPSKLSSTYSKWCTKNFRVKGGSLTPYPKLDLDQTFAYVHREAQQRLTMTSTPDTDVLATQRPQGPPTSTNGASQTQVTSSRPERKCTHCGGSKHTIAGCYKLIRYPDWRDHSKAPRKNRGKSLNTSSDSAPVSIAVPTAPAPAFAFVATIGTQGYVSHSSSKKHTWVIDTGATDHMTFDPGQLTSHTPYSQSVVSNVNGTPSPDISGARRLVVVLGGANSIIWTWHLTVKPTSIMLTKLGVRVLRRKLHKNVTDRKRSVACSPDARDRSPTENYTLPKSDWLHVESDRSPPENPTMPKSDRSLEDSDRSSPCCQTQEENIEEFLPAPDNSSMPVQH</sequence>
<dbReference type="EMBL" id="JAJFAZ020000002">
    <property type="protein sequence ID" value="KAI5341602.1"/>
    <property type="molecule type" value="Genomic_DNA"/>
</dbReference>
<dbReference type="PANTHER" id="PTHR34222:SF43">
    <property type="entry name" value="RETROTRANSPOSON GAG DOMAIN-CONTAINING PROTEIN"/>
    <property type="match status" value="1"/>
</dbReference>
<evidence type="ECO:0000313" key="3">
    <source>
        <dbReference type="Proteomes" id="UP001054821"/>
    </source>
</evidence>
<evidence type="ECO:0000256" key="1">
    <source>
        <dbReference type="SAM" id="MobiDB-lite"/>
    </source>
</evidence>
<evidence type="ECO:0000313" key="2">
    <source>
        <dbReference type="EMBL" id="KAI5341602.1"/>
    </source>
</evidence>
<feature type="region of interest" description="Disordered" evidence="1">
    <location>
        <begin position="112"/>
        <end position="156"/>
    </location>
</feature>
<feature type="compositionally biased region" description="Polar residues" evidence="1">
    <location>
        <begin position="187"/>
        <end position="196"/>
    </location>
</feature>
<proteinExistence type="predicted"/>
<comment type="caution">
    <text evidence="2">The sequence shown here is derived from an EMBL/GenBank/DDBJ whole genome shotgun (WGS) entry which is preliminary data.</text>
</comment>
<protein>
    <recommendedName>
        <fullName evidence="4">Retrotransposon Copia-like N-terminal domain-containing protein</fullName>
    </recommendedName>
</protein>
<dbReference type="AlphaFoldDB" id="A0AAD4ZCE7"/>
<gene>
    <name evidence="2" type="ORF">L3X38_009477</name>
</gene>
<feature type="region of interest" description="Disordered" evidence="1">
    <location>
        <begin position="318"/>
        <end position="402"/>
    </location>
</feature>
<feature type="compositionally biased region" description="Basic and acidic residues" evidence="1">
    <location>
        <begin position="346"/>
        <end position="356"/>
    </location>
</feature>
<feature type="compositionally biased region" description="Polar residues" evidence="1">
    <location>
        <begin position="126"/>
        <end position="146"/>
    </location>
</feature>
<feature type="compositionally biased region" description="Basic and acidic residues" evidence="1">
    <location>
        <begin position="364"/>
        <end position="374"/>
    </location>
</feature>
<organism evidence="2 3">
    <name type="scientific">Prunus dulcis</name>
    <name type="common">Almond</name>
    <name type="synonym">Amygdalus dulcis</name>
    <dbReference type="NCBI Taxonomy" id="3755"/>
    <lineage>
        <taxon>Eukaryota</taxon>
        <taxon>Viridiplantae</taxon>
        <taxon>Streptophyta</taxon>
        <taxon>Embryophyta</taxon>
        <taxon>Tracheophyta</taxon>
        <taxon>Spermatophyta</taxon>
        <taxon>Magnoliopsida</taxon>
        <taxon>eudicotyledons</taxon>
        <taxon>Gunneridae</taxon>
        <taxon>Pentapetalae</taxon>
        <taxon>rosids</taxon>
        <taxon>fabids</taxon>
        <taxon>Rosales</taxon>
        <taxon>Rosaceae</taxon>
        <taxon>Amygdaloideae</taxon>
        <taxon>Amygdaleae</taxon>
        <taxon>Prunus</taxon>
    </lineage>
</organism>
<feature type="region of interest" description="Disordered" evidence="1">
    <location>
        <begin position="176"/>
        <end position="196"/>
    </location>
</feature>
<accession>A0AAD4ZCE7</accession>
<keyword evidence="3" id="KW-1185">Reference proteome</keyword>
<dbReference type="Proteomes" id="UP001054821">
    <property type="component" value="Chromosome 2"/>
</dbReference>
<dbReference type="PANTHER" id="PTHR34222">
    <property type="entry name" value="GAG_PRE-INTEGRS DOMAIN-CONTAINING PROTEIN"/>
    <property type="match status" value="1"/>
</dbReference>